<evidence type="ECO:0000313" key="1">
    <source>
        <dbReference type="EMBL" id="RKK28411.1"/>
    </source>
</evidence>
<name>A0A3L6P513_FUSOX</name>
<comment type="caution">
    <text evidence="1">The sequence shown here is derived from an EMBL/GenBank/DDBJ whole genome shotgun (WGS) entry which is preliminary data.</text>
</comment>
<sequence>MTEGIKAIFSLTDAHPSKDIDYRRLFSEPLTKPGGTISYEGYLRALELYGREDQLINSHKVHRYDRWVARNPELHKRYQDQAIQDDYKWQLIKRLYRHKFSQTFR</sequence>
<dbReference type="EMBL" id="MRCU01000001">
    <property type="protein sequence ID" value="RKK28411.1"/>
    <property type="molecule type" value="Genomic_DNA"/>
</dbReference>
<accession>A0A3L6P513</accession>
<dbReference type="Proteomes" id="UP000270866">
    <property type="component" value="Chromosome 1"/>
</dbReference>
<organism evidence="1">
    <name type="scientific">Fusarium oxysporum f. sp. cepae</name>
    <dbReference type="NCBI Taxonomy" id="396571"/>
    <lineage>
        <taxon>Eukaryota</taxon>
        <taxon>Fungi</taxon>
        <taxon>Dikarya</taxon>
        <taxon>Ascomycota</taxon>
        <taxon>Pezizomycotina</taxon>
        <taxon>Sordariomycetes</taxon>
        <taxon>Hypocreomycetidae</taxon>
        <taxon>Hypocreales</taxon>
        <taxon>Nectriaceae</taxon>
        <taxon>Fusarium</taxon>
        <taxon>Fusarium oxysporum species complex</taxon>
    </lineage>
</organism>
<dbReference type="AlphaFoldDB" id="A0A3L6P513"/>
<reference evidence="1" key="1">
    <citation type="journal article" date="2018" name="Sci. Rep.">
        <title>Characterisation of pathogen-specific regions and novel effector candidates in Fusarium oxysporum f. sp. cepae.</title>
        <authorList>
            <person name="Armitage A.D."/>
            <person name="Taylor A."/>
            <person name="Sobczyk M.K."/>
            <person name="Baxter L."/>
            <person name="Greenfield B.P."/>
            <person name="Bates H.J."/>
            <person name="Wilson F."/>
            <person name="Jackson A.C."/>
            <person name="Ott S."/>
            <person name="Harrison R.J."/>
            <person name="Clarkson J.P."/>
        </authorList>
    </citation>
    <scope>NUCLEOTIDE SEQUENCE [LARGE SCALE GENOMIC DNA]</scope>
    <source>
        <strain evidence="1">FoC_Fus2</strain>
    </source>
</reference>
<gene>
    <name evidence="1" type="ORF">BFJ65_g355</name>
</gene>
<proteinExistence type="predicted"/>
<protein>
    <submittedName>
        <fullName evidence="1">Uncharacterized protein</fullName>
    </submittedName>
</protein>